<feature type="domain" description="Outer membrane protein beta-barrel" evidence="3">
    <location>
        <begin position="9"/>
        <end position="218"/>
    </location>
</feature>
<protein>
    <recommendedName>
        <fullName evidence="3">Outer membrane protein beta-barrel domain-containing protein</fullName>
    </recommendedName>
</protein>
<dbReference type="RefSeq" id="WP_013080160.1">
    <property type="nucleotide sequence ID" value="NZ_CP027850.1"/>
</dbReference>
<evidence type="ECO:0000313" key="5">
    <source>
        <dbReference type="Proteomes" id="UP000240527"/>
    </source>
</evidence>
<dbReference type="EMBL" id="CP027850">
    <property type="protein sequence ID" value="AVQ03170.1"/>
    <property type="molecule type" value="Genomic_DNA"/>
</dbReference>
<dbReference type="Proteomes" id="UP000240527">
    <property type="component" value="Chromosome"/>
</dbReference>
<sequence>MKTKLFALTLALAAGACASTAVADESRLYVGAFAGVNLGEKQTFTGANLAGAPRRIDAPQDEGALAGVVVGLVASEGAWGRLRFEAELASRKNDVEKLTLNGVRRGLIDGESQVTTQMVNITYDTPRWGKLRGMVGAGVGAASFDYDIQYDVGAIPGAPTGGSIGPIINIPTSTSGRLAYQVMIGGQYELSPSWELTAELRYLWGDDHKIERFNQTTGALDSVLDAKYESSAVTFGARHRF</sequence>
<feature type="signal peptide" evidence="2">
    <location>
        <begin position="1"/>
        <end position="23"/>
    </location>
</feature>
<dbReference type="InterPro" id="IPR027385">
    <property type="entry name" value="Beta-barrel_OMP"/>
</dbReference>
<dbReference type="Pfam" id="PF13505">
    <property type="entry name" value="OMP_b-brl"/>
    <property type="match status" value="1"/>
</dbReference>
<dbReference type="PROSITE" id="PS51257">
    <property type="entry name" value="PROKAR_LIPOPROTEIN"/>
    <property type="match status" value="1"/>
</dbReference>
<accession>A0ABM6TJ13</accession>
<dbReference type="Gene3D" id="2.40.160.20">
    <property type="match status" value="1"/>
</dbReference>
<reference evidence="4 5" key="1">
    <citation type="journal article" date="2015" name="Biotechnol. Bioeng.">
        <title>Genome sequence and phenotypic characterization of Caulobacter segnis.</title>
        <authorList>
            <person name="Patel S."/>
            <person name="Fletcher B."/>
            <person name="Scott D.C."/>
            <person name="Ely B."/>
        </authorList>
    </citation>
    <scope>NUCLEOTIDE SEQUENCE [LARGE SCALE GENOMIC DNA]</scope>
    <source>
        <strain evidence="4 5">TK0059</strain>
    </source>
</reference>
<evidence type="ECO:0000259" key="3">
    <source>
        <dbReference type="Pfam" id="PF13505"/>
    </source>
</evidence>
<evidence type="ECO:0000256" key="2">
    <source>
        <dbReference type="SAM" id="SignalP"/>
    </source>
</evidence>
<feature type="chain" id="PRO_5045826555" description="Outer membrane protein beta-barrel domain-containing protein" evidence="2">
    <location>
        <begin position="24"/>
        <end position="241"/>
    </location>
</feature>
<evidence type="ECO:0000256" key="1">
    <source>
        <dbReference type="ARBA" id="ARBA00022729"/>
    </source>
</evidence>
<name>A0ABM6TJ13_9CAUL</name>
<evidence type="ECO:0000313" key="4">
    <source>
        <dbReference type="EMBL" id="AVQ03170.1"/>
    </source>
</evidence>
<keyword evidence="1 2" id="KW-0732">Signal</keyword>
<keyword evidence="5" id="KW-1185">Reference proteome</keyword>
<dbReference type="SUPFAM" id="SSF56925">
    <property type="entry name" value="OMPA-like"/>
    <property type="match status" value="1"/>
</dbReference>
<proteinExistence type="predicted"/>
<gene>
    <name evidence="4" type="ORF">B7G68_15730</name>
</gene>
<dbReference type="InterPro" id="IPR011250">
    <property type="entry name" value="OMP/PagP_B-barrel"/>
</dbReference>
<organism evidence="4 5">
    <name type="scientific">Caulobacter segnis</name>
    <dbReference type="NCBI Taxonomy" id="88688"/>
    <lineage>
        <taxon>Bacteria</taxon>
        <taxon>Pseudomonadati</taxon>
        <taxon>Pseudomonadota</taxon>
        <taxon>Alphaproteobacteria</taxon>
        <taxon>Caulobacterales</taxon>
        <taxon>Caulobacteraceae</taxon>
        <taxon>Caulobacter</taxon>
    </lineage>
</organism>